<evidence type="ECO:0000259" key="10">
    <source>
        <dbReference type="Pfam" id="PF26138"/>
    </source>
</evidence>
<feature type="domain" description="DDE Tnp4" evidence="9">
    <location>
        <begin position="304"/>
        <end position="464"/>
    </location>
</feature>
<keyword evidence="7" id="KW-0539">Nucleus</keyword>
<evidence type="ECO:0000256" key="7">
    <source>
        <dbReference type="ARBA" id="ARBA00023242"/>
    </source>
</evidence>
<evidence type="ECO:0000256" key="2">
    <source>
        <dbReference type="ARBA" id="ARBA00004123"/>
    </source>
</evidence>
<dbReference type="Proteomes" id="UP001472677">
    <property type="component" value="Unassembled WGS sequence"/>
</dbReference>
<feature type="compositionally biased region" description="Basic and acidic residues" evidence="8">
    <location>
        <begin position="39"/>
        <end position="55"/>
    </location>
</feature>
<dbReference type="InterPro" id="IPR045249">
    <property type="entry name" value="HARBI1-like"/>
</dbReference>
<dbReference type="PANTHER" id="PTHR22930:SF273">
    <property type="entry name" value="NUCLEASE HARBI1"/>
    <property type="match status" value="1"/>
</dbReference>
<dbReference type="Pfam" id="PF26138">
    <property type="entry name" value="DUF8040"/>
    <property type="match status" value="1"/>
</dbReference>
<evidence type="ECO:0000256" key="5">
    <source>
        <dbReference type="ARBA" id="ARBA00022723"/>
    </source>
</evidence>
<evidence type="ECO:0000256" key="8">
    <source>
        <dbReference type="SAM" id="MobiDB-lite"/>
    </source>
</evidence>
<feature type="domain" description="DUF8040" evidence="10">
    <location>
        <begin position="176"/>
        <end position="269"/>
    </location>
</feature>
<evidence type="ECO:0000256" key="1">
    <source>
        <dbReference type="ARBA" id="ARBA00001968"/>
    </source>
</evidence>
<proteinExistence type="inferred from homology"/>
<keyword evidence="4" id="KW-0540">Nuclease</keyword>
<reference evidence="11 12" key="1">
    <citation type="journal article" date="2024" name="G3 (Bethesda)">
        <title>Genome assembly of Hibiscus sabdariffa L. provides insights into metabolisms of medicinal natural products.</title>
        <authorList>
            <person name="Kim T."/>
        </authorList>
    </citation>
    <scope>NUCLEOTIDE SEQUENCE [LARGE SCALE GENOMIC DNA]</scope>
    <source>
        <strain evidence="11">TK-2024</strain>
        <tissue evidence="11">Old leaves</tissue>
    </source>
</reference>
<comment type="cofactor">
    <cofactor evidence="1">
        <name>a divalent metal cation</name>
        <dbReference type="ChEBI" id="CHEBI:60240"/>
    </cofactor>
</comment>
<keyword evidence="6" id="KW-0378">Hydrolase</keyword>
<evidence type="ECO:0008006" key="13">
    <source>
        <dbReference type="Google" id="ProtNLM"/>
    </source>
</evidence>
<keyword evidence="5" id="KW-0479">Metal-binding</keyword>
<evidence type="ECO:0000313" key="11">
    <source>
        <dbReference type="EMBL" id="KAK8525939.1"/>
    </source>
</evidence>
<comment type="similarity">
    <text evidence="3">Belongs to the HARBI1 family.</text>
</comment>
<dbReference type="InterPro" id="IPR058353">
    <property type="entry name" value="DUF8040"/>
</dbReference>
<dbReference type="Pfam" id="PF13359">
    <property type="entry name" value="DDE_Tnp_4"/>
    <property type="match status" value="1"/>
</dbReference>
<organism evidence="11 12">
    <name type="scientific">Hibiscus sabdariffa</name>
    <name type="common">roselle</name>
    <dbReference type="NCBI Taxonomy" id="183260"/>
    <lineage>
        <taxon>Eukaryota</taxon>
        <taxon>Viridiplantae</taxon>
        <taxon>Streptophyta</taxon>
        <taxon>Embryophyta</taxon>
        <taxon>Tracheophyta</taxon>
        <taxon>Spermatophyta</taxon>
        <taxon>Magnoliopsida</taxon>
        <taxon>eudicotyledons</taxon>
        <taxon>Gunneridae</taxon>
        <taxon>Pentapetalae</taxon>
        <taxon>rosids</taxon>
        <taxon>malvids</taxon>
        <taxon>Malvales</taxon>
        <taxon>Malvaceae</taxon>
        <taxon>Malvoideae</taxon>
        <taxon>Hibiscus</taxon>
    </lineage>
</organism>
<accession>A0ABR2CY21</accession>
<evidence type="ECO:0000313" key="12">
    <source>
        <dbReference type="Proteomes" id="UP001472677"/>
    </source>
</evidence>
<comment type="subcellular location">
    <subcellularLocation>
        <location evidence="2">Nucleus</location>
    </subcellularLocation>
</comment>
<dbReference type="InterPro" id="IPR027806">
    <property type="entry name" value="HARBI1_dom"/>
</dbReference>
<protein>
    <recommendedName>
        <fullName evidence="13">DDE Tnp4 domain-containing protein</fullName>
    </recommendedName>
</protein>
<keyword evidence="12" id="KW-1185">Reference proteome</keyword>
<evidence type="ECO:0000256" key="6">
    <source>
        <dbReference type="ARBA" id="ARBA00022801"/>
    </source>
</evidence>
<dbReference type="PANTHER" id="PTHR22930">
    <property type="match status" value="1"/>
</dbReference>
<evidence type="ECO:0000256" key="4">
    <source>
        <dbReference type="ARBA" id="ARBA00022722"/>
    </source>
</evidence>
<dbReference type="EMBL" id="JBBPBM010000039">
    <property type="protein sequence ID" value="KAK8525939.1"/>
    <property type="molecule type" value="Genomic_DNA"/>
</dbReference>
<evidence type="ECO:0000256" key="3">
    <source>
        <dbReference type="ARBA" id="ARBA00006958"/>
    </source>
</evidence>
<comment type="caution">
    <text evidence="11">The sequence shown here is derived from an EMBL/GenBank/DDBJ whole genome shotgun (WGS) entry which is preliminary data.</text>
</comment>
<sequence>MRTACHVNLSLHLYLYCKRKKKTHFPIKREKNQGGLGSLEKDREAKENGPNENDSKTLNNKPCFSSVDKKLPQWWRRQWTHTLYSANLPPPPLLPLPILPPLSSRNYFLQFSSNESPSAELPSNPRFSQLLTGLPLTGVLLCFDRIVASFLMESSDDEKDGIYGNFMPKELGHNLALNGTKFVDEVLHGQSERCLENFRMDKPVFYKLCDILQGKGLLRHTNRIKIEEQLAIFLFIIGHNLRTRAVQELFRYSGETISRHFNNVLNAIMAISLEFFQPPGSDVPPEISQDPRFYPYFKDCVGAVDGIHVPVMVGVDEQGPFRNKNGLLSQNVLAACSFDLKFHYVLAGWEGSASDLRVLNSALTRRNKLQVPEGRYYLVDNKYANMPGFIAPYLGVPYNSEEFPSGYHLQDAKELFNQRHFLLRNATDRIFGALKERFPILMSAPPYPLQTQVKLVVAACALHNYIRREKPDDMLFKMYEPETALQIQESLAPLEVEQAIMHVDNHDLEIAFDAEHSDHSSQIRDSIATEMWEDYIRDLAAM</sequence>
<name>A0ABR2CY21_9ROSI</name>
<evidence type="ECO:0000259" key="9">
    <source>
        <dbReference type="Pfam" id="PF13359"/>
    </source>
</evidence>
<gene>
    <name evidence="11" type="ORF">V6N12_020425</name>
</gene>
<feature type="region of interest" description="Disordered" evidence="8">
    <location>
        <begin position="27"/>
        <end position="62"/>
    </location>
</feature>